<comment type="function">
    <text evidence="6">Specifically methylates the adenine in position 1618 of 23S rRNA.</text>
</comment>
<evidence type="ECO:0000313" key="7">
    <source>
        <dbReference type="EMBL" id="PJJ83331.1"/>
    </source>
</evidence>
<proteinExistence type="inferred from homology"/>
<comment type="caution">
    <text evidence="7">The sequence shown here is derived from an EMBL/GenBank/DDBJ whole genome shotgun (WGS) entry which is preliminary data.</text>
</comment>
<dbReference type="PANTHER" id="PTHR13393">
    <property type="entry name" value="SAM-DEPENDENT METHYLTRANSFERASE"/>
    <property type="match status" value="1"/>
</dbReference>
<evidence type="ECO:0000256" key="1">
    <source>
        <dbReference type="ARBA" id="ARBA00022490"/>
    </source>
</evidence>
<dbReference type="HAMAP" id="MF_01848">
    <property type="entry name" value="23SrRNA_methyltr_F"/>
    <property type="match status" value="1"/>
</dbReference>
<evidence type="ECO:0000256" key="3">
    <source>
        <dbReference type="ARBA" id="ARBA00022603"/>
    </source>
</evidence>
<dbReference type="Gene3D" id="3.40.50.150">
    <property type="entry name" value="Vaccinia Virus protein VP39"/>
    <property type="match status" value="1"/>
</dbReference>
<dbReference type="InterPro" id="IPR016909">
    <property type="entry name" value="rRNA_lsu_MeTfrase_F"/>
</dbReference>
<dbReference type="OrthoDB" id="1115728at2"/>
<reference evidence="7 8" key="1">
    <citation type="submission" date="2017-11" db="EMBL/GenBank/DDBJ databases">
        <title>Genomic Encyclopedia of Archaeal and Bacterial Type Strains, Phase II (KMG-II): From Individual Species to Whole Genera.</title>
        <authorList>
            <person name="Goeker M."/>
        </authorList>
    </citation>
    <scope>NUCLEOTIDE SEQUENCE [LARGE SCALE GENOMIC DNA]</scope>
    <source>
        <strain evidence="7 8">DSM 28175</strain>
    </source>
</reference>
<keyword evidence="5 6" id="KW-0949">S-adenosyl-L-methionine</keyword>
<keyword evidence="2 6" id="KW-0698">rRNA processing</keyword>
<dbReference type="AlphaFoldDB" id="A0A2H9VR88"/>
<dbReference type="EMBL" id="PGFJ01000001">
    <property type="protein sequence ID" value="PJJ83331.1"/>
    <property type="molecule type" value="Genomic_DNA"/>
</dbReference>
<gene>
    <name evidence="6" type="primary">rlmF</name>
    <name evidence="7" type="ORF">CLV57_0311</name>
</gene>
<evidence type="ECO:0000256" key="5">
    <source>
        <dbReference type="ARBA" id="ARBA00022691"/>
    </source>
</evidence>
<dbReference type="GO" id="GO:0052907">
    <property type="term" value="F:23S rRNA (adenine(1618)-N(6))-methyltransferase activity"/>
    <property type="evidence" value="ECO:0007669"/>
    <property type="project" value="UniProtKB-EC"/>
</dbReference>
<keyword evidence="3 6" id="KW-0489">Methyltransferase</keyword>
<name>A0A2H9VR88_9SPHI</name>
<comment type="catalytic activity">
    <reaction evidence="6">
        <text>adenosine(1618) in 23S rRNA + S-adenosyl-L-methionine = N(6)-methyladenosine(1618) in 23S rRNA + S-adenosyl-L-homocysteine + H(+)</text>
        <dbReference type="Rhea" id="RHEA:16497"/>
        <dbReference type="Rhea" id="RHEA-COMP:10229"/>
        <dbReference type="Rhea" id="RHEA-COMP:10231"/>
        <dbReference type="ChEBI" id="CHEBI:15378"/>
        <dbReference type="ChEBI" id="CHEBI:57856"/>
        <dbReference type="ChEBI" id="CHEBI:59789"/>
        <dbReference type="ChEBI" id="CHEBI:74411"/>
        <dbReference type="ChEBI" id="CHEBI:74449"/>
        <dbReference type="EC" id="2.1.1.181"/>
    </reaction>
</comment>
<sequence length="321" mass="36044">MSSAPGKKITEKENLHPRNVHRAGYDFKQLCKGSPALKKFVSVNPYGDEAIDFSNPEAVKALNKALLKQYYGVNHWDIPEGYLCPPIPGRADYIHYVADLLAELNGGEVPTGNKIQVLDIGMGANCIYPLIGSKVYNWEFVGTDIDPVAISSAENIAAMNPGFKDKMEFRLQNNKSHIFAGMVKRTEGFDISMCNPPFHASLQEAQISTATKWKKLGFDKQASALNFGGQKNELWCYGGEAGFIRRMVEQSTVVGQQILWFSTLVSKKDTLPVIYKLLKQVNALDVRTITMTHGQKTSRIVAWTFLTPQQQVEWKNKFWYD</sequence>
<dbReference type="PIRSF" id="PIRSF029038">
    <property type="entry name" value="Mtase_YbiN_prd"/>
    <property type="match status" value="1"/>
</dbReference>
<comment type="subcellular location">
    <subcellularLocation>
        <location evidence="6">Cytoplasm</location>
    </subcellularLocation>
</comment>
<comment type="similarity">
    <text evidence="6">Belongs to the methyltransferase superfamily. METTL16/RlmF family.</text>
</comment>
<dbReference type="Proteomes" id="UP000242687">
    <property type="component" value="Unassembled WGS sequence"/>
</dbReference>
<evidence type="ECO:0000313" key="8">
    <source>
        <dbReference type="Proteomes" id="UP000242687"/>
    </source>
</evidence>
<dbReference type="InterPro" id="IPR010286">
    <property type="entry name" value="METTL16/RlmF"/>
</dbReference>
<keyword evidence="1 6" id="KW-0963">Cytoplasm</keyword>
<evidence type="ECO:0000256" key="4">
    <source>
        <dbReference type="ARBA" id="ARBA00022679"/>
    </source>
</evidence>
<dbReference type="NCBIfam" id="NF008725">
    <property type="entry name" value="PRK11727.1"/>
    <property type="match status" value="1"/>
</dbReference>
<evidence type="ECO:0000256" key="6">
    <source>
        <dbReference type="HAMAP-Rule" id="MF_01848"/>
    </source>
</evidence>
<dbReference type="RefSeq" id="WP_100339607.1">
    <property type="nucleotide sequence ID" value="NZ_PGFJ01000001.1"/>
</dbReference>
<dbReference type="GO" id="GO:0005737">
    <property type="term" value="C:cytoplasm"/>
    <property type="evidence" value="ECO:0007669"/>
    <property type="project" value="UniProtKB-SubCell"/>
</dbReference>
<protein>
    <recommendedName>
        <fullName evidence="6">Ribosomal RNA large subunit methyltransferase F</fullName>
        <ecNumber evidence="6">2.1.1.181</ecNumber>
    </recommendedName>
    <alternativeName>
        <fullName evidence="6">23S rRNA mA1618 methyltransferase</fullName>
    </alternativeName>
    <alternativeName>
        <fullName evidence="6">rRNA adenine N-6-methyltransferase</fullName>
    </alternativeName>
</protein>
<dbReference type="GO" id="GO:0070475">
    <property type="term" value="P:rRNA base methylation"/>
    <property type="evidence" value="ECO:0007669"/>
    <property type="project" value="TreeGrafter"/>
</dbReference>
<evidence type="ECO:0000256" key="2">
    <source>
        <dbReference type="ARBA" id="ARBA00022552"/>
    </source>
</evidence>
<dbReference type="Pfam" id="PF05971">
    <property type="entry name" value="Methyltransf_10"/>
    <property type="match status" value="1"/>
</dbReference>
<accession>A0A2H9VR88</accession>
<keyword evidence="8" id="KW-1185">Reference proteome</keyword>
<dbReference type="SUPFAM" id="SSF53335">
    <property type="entry name" value="S-adenosyl-L-methionine-dependent methyltransferases"/>
    <property type="match status" value="1"/>
</dbReference>
<keyword evidence="4 6" id="KW-0808">Transferase</keyword>
<dbReference type="CDD" id="cd02440">
    <property type="entry name" value="AdoMet_MTases"/>
    <property type="match status" value="1"/>
</dbReference>
<dbReference type="InterPro" id="IPR029063">
    <property type="entry name" value="SAM-dependent_MTases_sf"/>
</dbReference>
<dbReference type="EC" id="2.1.1.181" evidence="6"/>
<dbReference type="PANTHER" id="PTHR13393:SF0">
    <property type="entry name" value="RNA N6-ADENOSINE-METHYLTRANSFERASE METTL16"/>
    <property type="match status" value="1"/>
</dbReference>
<organism evidence="7 8">
    <name type="scientific">Mucilaginibacter auburnensis</name>
    <dbReference type="NCBI Taxonomy" id="1457233"/>
    <lineage>
        <taxon>Bacteria</taxon>
        <taxon>Pseudomonadati</taxon>
        <taxon>Bacteroidota</taxon>
        <taxon>Sphingobacteriia</taxon>
        <taxon>Sphingobacteriales</taxon>
        <taxon>Sphingobacteriaceae</taxon>
        <taxon>Mucilaginibacter</taxon>
    </lineage>
</organism>